<dbReference type="Pfam" id="PF08240">
    <property type="entry name" value="ADH_N"/>
    <property type="match status" value="1"/>
</dbReference>
<dbReference type="SUPFAM" id="SSF50129">
    <property type="entry name" value="GroES-like"/>
    <property type="match status" value="1"/>
</dbReference>
<reference evidence="5" key="1">
    <citation type="journal article" date="2020" name="Stud. Mycol.">
        <title>101 Dothideomycetes genomes: a test case for predicting lifestyles and emergence of pathogens.</title>
        <authorList>
            <person name="Haridas S."/>
            <person name="Albert R."/>
            <person name="Binder M."/>
            <person name="Bloem J."/>
            <person name="Labutti K."/>
            <person name="Salamov A."/>
            <person name="Andreopoulos B."/>
            <person name="Baker S."/>
            <person name="Barry K."/>
            <person name="Bills G."/>
            <person name="Bluhm B."/>
            <person name="Cannon C."/>
            <person name="Castanera R."/>
            <person name="Culley D."/>
            <person name="Daum C."/>
            <person name="Ezra D."/>
            <person name="Gonzalez J."/>
            <person name="Henrissat B."/>
            <person name="Kuo A."/>
            <person name="Liang C."/>
            <person name="Lipzen A."/>
            <person name="Lutzoni F."/>
            <person name="Magnuson J."/>
            <person name="Mondo S."/>
            <person name="Nolan M."/>
            <person name="Ohm R."/>
            <person name="Pangilinan J."/>
            <person name="Park H.-J."/>
            <person name="Ramirez L."/>
            <person name="Alfaro M."/>
            <person name="Sun H."/>
            <person name="Tritt A."/>
            <person name="Yoshinaga Y."/>
            <person name="Zwiers L.-H."/>
            <person name="Turgeon B."/>
            <person name="Goodwin S."/>
            <person name="Spatafora J."/>
            <person name="Crous P."/>
            <person name="Grigoriev I."/>
        </authorList>
    </citation>
    <scope>NUCLEOTIDE SEQUENCE</scope>
    <source>
        <strain evidence="5">CBS 133067</strain>
    </source>
</reference>
<protein>
    <submittedName>
        <fullName evidence="5">GroES-like protein</fullName>
    </submittedName>
</protein>
<evidence type="ECO:0000256" key="2">
    <source>
        <dbReference type="ARBA" id="ARBA00011245"/>
    </source>
</evidence>
<dbReference type="InterPro" id="IPR036291">
    <property type="entry name" value="NAD(P)-bd_dom_sf"/>
</dbReference>
<sequence>MSTHPAVVAVKPRAPLEIRNVPTVKPGKGEIRVKNEWTASTPLDLHQADGGLLIAEWPHLLGDGVVGPVVEVGEGVDNLTVGDQVFGFTWRTAKEKGHQKYVTSDAFLFGKLPPGIEPQAAVTLPNNAVTAWHTINVELGIDLPWPKPANFSPKEAESPFLVWGGSSSVGQFSIQLLKYYGFRNILTTASKRHTDYLKELGAAQVFDYNDPGVIETIVHARGDKAIPYIIDSIGSLDGSIRPLSKIATKGSKVAVMLPVVVRDATASLEPVYAMDVTENVHWAEGVDVTGVRTHFYLKKLQPEVIPTLLAEGSLKPNRQKIIEGPTLLARAQASMDALRNKEASGERLVWRVSDD</sequence>
<dbReference type="Pfam" id="PF00107">
    <property type="entry name" value="ADH_zinc_N"/>
    <property type="match status" value="1"/>
</dbReference>
<gene>
    <name evidence="5" type="ORF">NA57DRAFT_30584</name>
</gene>
<evidence type="ECO:0000313" key="6">
    <source>
        <dbReference type="Proteomes" id="UP000799772"/>
    </source>
</evidence>
<dbReference type="Gene3D" id="3.90.180.10">
    <property type="entry name" value="Medium-chain alcohol dehydrogenases, catalytic domain"/>
    <property type="match status" value="1"/>
</dbReference>
<dbReference type="Proteomes" id="UP000799772">
    <property type="component" value="Unassembled WGS sequence"/>
</dbReference>
<comment type="similarity">
    <text evidence="1">Belongs to the zinc-containing alcohol dehydrogenase family.</text>
</comment>
<accession>A0A9P4ILV3</accession>
<dbReference type="AlphaFoldDB" id="A0A9P4ILV3"/>
<proteinExistence type="inferred from homology"/>
<dbReference type="InterPro" id="IPR020843">
    <property type="entry name" value="ER"/>
</dbReference>
<dbReference type="CDD" id="cd08249">
    <property type="entry name" value="enoyl_reductase_like"/>
    <property type="match status" value="1"/>
</dbReference>
<feature type="domain" description="Enoyl reductase (ER)" evidence="4">
    <location>
        <begin position="13"/>
        <end position="349"/>
    </location>
</feature>
<dbReference type="PANTHER" id="PTHR45348:SF3">
    <property type="entry name" value="ENOYL REDUCTASE (ER) DOMAIN-CONTAINING PROTEIN"/>
    <property type="match status" value="1"/>
</dbReference>
<evidence type="ECO:0000256" key="1">
    <source>
        <dbReference type="ARBA" id="ARBA00008072"/>
    </source>
</evidence>
<evidence type="ECO:0000313" key="5">
    <source>
        <dbReference type="EMBL" id="KAF2103925.1"/>
    </source>
</evidence>
<dbReference type="GO" id="GO:0016651">
    <property type="term" value="F:oxidoreductase activity, acting on NAD(P)H"/>
    <property type="evidence" value="ECO:0007669"/>
    <property type="project" value="InterPro"/>
</dbReference>
<dbReference type="PANTHER" id="PTHR45348">
    <property type="entry name" value="HYPOTHETICAL OXIDOREDUCTASE (EUROFUNG)"/>
    <property type="match status" value="1"/>
</dbReference>
<keyword evidence="3" id="KW-0560">Oxidoreductase</keyword>
<dbReference type="EMBL" id="ML978121">
    <property type="protein sequence ID" value="KAF2103925.1"/>
    <property type="molecule type" value="Genomic_DNA"/>
</dbReference>
<comment type="subunit">
    <text evidence="2">Monomer.</text>
</comment>
<dbReference type="InterPro" id="IPR047122">
    <property type="entry name" value="Trans-enoyl_RdTase-like"/>
</dbReference>
<dbReference type="SMART" id="SM00829">
    <property type="entry name" value="PKS_ER"/>
    <property type="match status" value="1"/>
</dbReference>
<dbReference type="SUPFAM" id="SSF51735">
    <property type="entry name" value="NAD(P)-binding Rossmann-fold domains"/>
    <property type="match status" value="1"/>
</dbReference>
<dbReference type="InterPro" id="IPR013149">
    <property type="entry name" value="ADH-like_C"/>
</dbReference>
<dbReference type="OrthoDB" id="9992527at2759"/>
<dbReference type="InterPro" id="IPR011032">
    <property type="entry name" value="GroES-like_sf"/>
</dbReference>
<evidence type="ECO:0000256" key="3">
    <source>
        <dbReference type="ARBA" id="ARBA00023002"/>
    </source>
</evidence>
<organism evidence="5 6">
    <name type="scientific">Rhizodiscina lignyota</name>
    <dbReference type="NCBI Taxonomy" id="1504668"/>
    <lineage>
        <taxon>Eukaryota</taxon>
        <taxon>Fungi</taxon>
        <taxon>Dikarya</taxon>
        <taxon>Ascomycota</taxon>
        <taxon>Pezizomycotina</taxon>
        <taxon>Dothideomycetes</taxon>
        <taxon>Pleosporomycetidae</taxon>
        <taxon>Aulographales</taxon>
        <taxon>Rhizodiscinaceae</taxon>
        <taxon>Rhizodiscina</taxon>
    </lineage>
</organism>
<evidence type="ECO:0000259" key="4">
    <source>
        <dbReference type="SMART" id="SM00829"/>
    </source>
</evidence>
<name>A0A9P4ILV3_9PEZI</name>
<keyword evidence="6" id="KW-1185">Reference proteome</keyword>
<dbReference type="Gene3D" id="3.40.50.720">
    <property type="entry name" value="NAD(P)-binding Rossmann-like Domain"/>
    <property type="match status" value="1"/>
</dbReference>
<comment type="caution">
    <text evidence="5">The sequence shown here is derived from an EMBL/GenBank/DDBJ whole genome shotgun (WGS) entry which is preliminary data.</text>
</comment>
<dbReference type="InterPro" id="IPR013154">
    <property type="entry name" value="ADH-like_N"/>
</dbReference>